<name>A0A0E9USB2_ANGAN</name>
<accession>A0A0E9USB2</accession>
<organism evidence="2">
    <name type="scientific">Anguilla anguilla</name>
    <name type="common">European freshwater eel</name>
    <name type="synonym">Muraena anguilla</name>
    <dbReference type="NCBI Taxonomy" id="7936"/>
    <lineage>
        <taxon>Eukaryota</taxon>
        <taxon>Metazoa</taxon>
        <taxon>Chordata</taxon>
        <taxon>Craniata</taxon>
        <taxon>Vertebrata</taxon>
        <taxon>Euteleostomi</taxon>
        <taxon>Actinopterygii</taxon>
        <taxon>Neopterygii</taxon>
        <taxon>Teleostei</taxon>
        <taxon>Anguilliformes</taxon>
        <taxon>Anguillidae</taxon>
        <taxon>Anguilla</taxon>
    </lineage>
</organism>
<sequence length="33" mass="3959">MNTNMYCFNMCVCVCVPCHFYAYFIKFYSVMGQ</sequence>
<reference evidence="2" key="2">
    <citation type="journal article" date="2015" name="Fish Shellfish Immunol.">
        <title>Early steps in the European eel (Anguilla anguilla)-Vibrio vulnificus interaction in the gills: Role of the RtxA13 toxin.</title>
        <authorList>
            <person name="Callol A."/>
            <person name="Pajuelo D."/>
            <person name="Ebbesson L."/>
            <person name="Teles M."/>
            <person name="MacKenzie S."/>
            <person name="Amaro C."/>
        </authorList>
    </citation>
    <scope>NUCLEOTIDE SEQUENCE</scope>
</reference>
<keyword evidence="1" id="KW-0472">Membrane</keyword>
<dbReference type="AlphaFoldDB" id="A0A0E9USB2"/>
<keyword evidence="1" id="KW-1133">Transmembrane helix</keyword>
<proteinExistence type="predicted"/>
<evidence type="ECO:0000313" key="2">
    <source>
        <dbReference type="EMBL" id="JAH68651.1"/>
    </source>
</evidence>
<protein>
    <submittedName>
        <fullName evidence="2">Uncharacterized protein</fullName>
    </submittedName>
</protein>
<dbReference type="EMBL" id="GBXM01039926">
    <property type="protein sequence ID" value="JAH68651.1"/>
    <property type="molecule type" value="Transcribed_RNA"/>
</dbReference>
<keyword evidence="1" id="KW-0812">Transmembrane</keyword>
<feature type="transmembrane region" description="Helical" evidence="1">
    <location>
        <begin position="6"/>
        <end position="25"/>
    </location>
</feature>
<evidence type="ECO:0000256" key="1">
    <source>
        <dbReference type="SAM" id="Phobius"/>
    </source>
</evidence>
<reference evidence="2" key="1">
    <citation type="submission" date="2014-11" db="EMBL/GenBank/DDBJ databases">
        <authorList>
            <person name="Amaro Gonzalez C."/>
        </authorList>
    </citation>
    <scope>NUCLEOTIDE SEQUENCE</scope>
</reference>